<dbReference type="Pfam" id="PF06325">
    <property type="entry name" value="PrmA"/>
    <property type="match status" value="1"/>
</dbReference>
<dbReference type="InterPro" id="IPR050078">
    <property type="entry name" value="Ribosomal_L11_MeTrfase_PrmA"/>
</dbReference>
<protein>
    <recommendedName>
        <fullName evidence="6">Ribosomal protein L11 methyltransferase</fullName>
        <shortName evidence="6">L11 Mtase</shortName>
        <ecNumber evidence="6">2.1.1.-</ecNumber>
    </recommendedName>
</protein>
<dbReference type="PIRSF" id="PIRSF000401">
    <property type="entry name" value="RPL11_MTase"/>
    <property type="match status" value="1"/>
</dbReference>
<evidence type="ECO:0000256" key="5">
    <source>
        <dbReference type="ARBA" id="ARBA00022691"/>
    </source>
</evidence>
<evidence type="ECO:0000313" key="7">
    <source>
        <dbReference type="EMBL" id="MCW0952661.1"/>
    </source>
</evidence>
<comment type="caution">
    <text evidence="7">The sequence shown here is derived from an EMBL/GenBank/DDBJ whole genome shotgun (WGS) entry which is preliminary data.</text>
</comment>
<keyword evidence="4 6" id="KW-0808">Transferase</keyword>
<dbReference type="InterPro" id="IPR029063">
    <property type="entry name" value="SAM-dependent_MTases_sf"/>
</dbReference>
<proteinExistence type="inferred from homology"/>
<evidence type="ECO:0000256" key="6">
    <source>
        <dbReference type="HAMAP-Rule" id="MF_00735"/>
    </source>
</evidence>
<keyword evidence="5 6" id="KW-0949">S-adenosyl-L-methionine</keyword>
<keyword evidence="7" id="KW-0689">Ribosomal protein</keyword>
<evidence type="ECO:0000256" key="2">
    <source>
        <dbReference type="ARBA" id="ARBA00022490"/>
    </source>
</evidence>
<keyword evidence="3 6" id="KW-0489">Methyltransferase</keyword>
<name>A0ABT3E2P1_9LACO</name>
<comment type="subcellular location">
    <subcellularLocation>
        <location evidence="6">Cytoplasm</location>
    </subcellularLocation>
</comment>
<dbReference type="PANTHER" id="PTHR43648">
    <property type="entry name" value="ELECTRON TRANSFER FLAVOPROTEIN BETA SUBUNIT LYSINE METHYLTRANSFERASE"/>
    <property type="match status" value="1"/>
</dbReference>
<keyword evidence="8" id="KW-1185">Reference proteome</keyword>
<evidence type="ECO:0000313" key="8">
    <source>
        <dbReference type="Proteomes" id="UP001526225"/>
    </source>
</evidence>
<reference evidence="7 8" key="1">
    <citation type="submission" date="2022-10" db="EMBL/GenBank/DDBJ databases">
        <title>Weissella fermenti sp. nov., isolated from fermented cabbage.</title>
        <authorList>
            <person name="Lee J.K."/>
            <person name="Baek J.H."/>
            <person name="Choi D.G."/>
            <person name="Kim J.M."/>
            <person name="Jeon C.O."/>
        </authorList>
    </citation>
    <scope>NUCLEOTIDE SEQUENCE [LARGE SCALE GENOMIC DNA]</scope>
    <source>
        <strain evidence="7 8">KACC 18534</strain>
    </source>
</reference>
<evidence type="ECO:0000256" key="1">
    <source>
        <dbReference type="ARBA" id="ARBA00009741"/>
    </source>
</evidence>
<feature type="binding site" evidence="6">
    <location>
        <position position="183"/>
    </location>
    <ligand>
        <name>S-adenosyl-L-methionine</name>
        <dbReference type="ChEBI" id="CHEBI:59789"/>
    </ligand>
</feature>
<feature type="binding site" evidence="6">
    <location>
        <position position="249"/>
    </location>
    <ligand>
        <name>S-adenosyl-L-methionine</name>
        <dbReference type="ChEBI" id="CHEBI:59789"/>
    </ligand>
</feature>
<gene>
    <name evidence="6 7" type="primary">prmA</name>
    <name evidence="7" type="ORF">OIT44_01035</name>
</gene>
<dbReference type="CDD" id="cd02440">
    <property type="entry name" value="AdoMet_MTases"/>
    <property type="match status" value="1"/>
</dbReference>
<dbReference type="EMBL" id="JAOZFE010000001">
    <property type="protein sequence ID" value="MCW0952661.1"/>
    <property type="molecule type" value="Genomic_DNA"/>
</dbReference>
<feature type="binding site" evidence="6">
    <location>
        <position position="205"/>
    </location>
    <ligand>
        <name>S-adenosyl-L-methionine</name>
        <dbReference type="ChEBI" id="CHEBI:59789"/>
    </ligand>
</feature>
<evidence type="ECO:0000256" key="3">
    <source>
        <dbReference type="ARBA" id="ARBA00022603"/>
    </source>
</evidence>
<dbReference type="Gene3D" id="3.40.50.150">
    <property type="entry name" value="Vaccinia Virus protein VP39"/>
    <property type="match status" value="1"/>
</dbReference>
<dbReference type="GO" id="GO:0005840">
    <property type="term" value="C:ribosome"/>
    <property type="evidence" value="ECO:0007669"/>
    <property type="project" value="UniProtKB-KW"/>
</dbReference>
<dbReference type="SUPFAM" id="SSF53335">
    <property type="entry name" value="S-adenosyl-L-methionine-dependent methyltransferases"/>
    <property type="match status" value="1"/>
</dbReference>
<dbReference type="GO" id="GO:0008168">
    <property type="term" value="F:methyltransferase activity"/>
    <property type="evidence" value="ECO:0007669"/>
    <property type="project" value="UniProtKB-KW"/>
</dbReference>
<dbReference type="Proteomes" id="UP001526225">
    <property type="component" value="Unassembled WGS sequence"/>
</dbReference>
<dbReference type="InterPro" id="IPR004498">
    <property type="entry name" value="Ribosomal_PrmA_MeTrfase"/>
</dbReference>
<comment type="catalytic activity">
    <reaction evidence="6">
        <text>L-lysyl-[protein] + 3 S-adenosyl-L-methionine = N(6),N(6),N(6)-trimethyl-L-lysyl-[protein] + 3 S-adenosyl-L-homocysteine + 3 H(+)</text>
        <dbReference type="Rhea" id="RHEA:54192"/>
        <dbReference type="Rhea" id="RHEA-COMP:9752"/>
        <dbReference type="Rhea" id="RHEA-COMP:13826"/>
        <dbReference type="ChEBI" id="CHEBI:15378"/>
        <dbReference type="ChEBI" id="CHEBI:29969"/>
        <dbReference type="ChEBI" id="CHEBI:57856"/>
        <dbReference type="ChEBI" id="CHEBI:59789"/>
        <dbReference type="ChEBI" id="CHEBI:61961"/>
    </reaction>
</comment>
<dbReference type="RefSeq" id="WP_213409272.1">
    <property type="nucleotide sequence ID" value="NZ_CP074441.1"/>
</dbReference>
<dbReference type="PANTHER" id="PTHR43648:SF1">
    <property type="entry name" value="ELECTRON TRANSFER FLAVOPROTEIN BETA SUBUNIT LYSINE METHYLTRANSFERASE"/>
    <property type="match status" value="1"/>
</dbReference>
<dbReference type="HAMAP" id="MF_00735">
    <property type="entry name" value="Methyltr_PrmA"/>
    <property type="match status" value="1"/>
</dbReference>
<sequence>MNWQEVTVTTQSESVEAISNILMEAGAEGIQIEDAADKDNYEPADETVWVEWDKLDRLESGAVVSGFFPGDIQVREMLDELRVKVLGLAEFGLDPLPGTVQMADVKDEDWATEWQKYYHPVRITRDLTVVPKWEKYEVTNADEKLIVLDPGLAFGTGTHPTTRLMLQALTFVMRGNERVLDVGTGSGVLAIAAKHLGADYVLGTDIDEVAVRSAQGNLDLNPVAEDIDVQVSDLLKDVEEKDFNVVIANMLSEVLFPLIPTLPEVLLPGGTLLLSGIYEDKIEAIKELLIAQNYTIDEILQAGPWFGVIARRSVEG</sequence>
<comment type="function">
    <text evidence="6">Methylates ribosomal protein L11.</text>
</comment>
<comment type="similarity">
    <text evidence="1 6">Belongs to the methyltransferase superfamily. PrmA family.</text>
</comment>
<evidence type="ECO:0000256" key="4">
    <source>
        <dbReference type="ARBA" id="ARBA00022679"/>
    </source>
</evidence>
<dbReference type="EC" id="2.1.1.-" evidence="6"/>
<dbReference type="NCBIfam" id="TIGR00406">
    <property type="entry name" value="prmA"/>
    <property type="match status" value="1"/>
</dbReference>
<organism evidence="7 8">
    <name type="scientific">Weissella ceti</name>
    <dbReference type="NCBI Taxonomy" id="759620"/>
    <lineage>
        <taxon>Bacteria</taxon>
        <taxon>Bacillati</taxon>
        <taxon>Bacillota</taxon>
        <taxon>Bacilli</taxon>
        <taxon>Lactobacillales</taxon>
        <taxon>Lactobacillaceae</taxon>
        <taxon>Weissella</taxon>
    </lineage>
</organism>
<accession>A0ABT3E2P1</accession>
<feature type="binding site" evidence="6">
    <location>
        <position position="162"/>
    </location>
    <ligand>
        <name>S-adenosyl-L-methionine</name>
        <dbReference type="ChEBI" id="CHEBI:59789"/>
    </ligand>
</feature>
<keyword evidence="2 6" id="KW-0963">Cytoplasm</keyword>
<dbReference type="GO" id="GO:0032259">
    <property type="term" value="P:methylation"/>
    <property type="evidence" value="ECO:0007669"/>
    <property type="project" value="UniProtKB-KW"/>
</dbReference>
<keyword evidence="7" id="KW-0687">Ribonucleoprotein</keyword>